<evidence type="ECO:0000313" key="2">
    <source>
        <dbReference type="EMBL" id="WRP15055.1"/>
    </source>
</evidence>
<dbReference type="PANTHER" id="PTHR30399:SF1">
    <property type="entry name" value="UTP PYROPHOSPHATASE"/>
    <property type="match status" value="1"/>
</dbReference>
<dbReference type="Gene3D" id="3.30.2010.10">
    <property type="entry name" value="Metalloproteases ('zincins'), catalytic domain"/>
    <property type="match status" value="1"/>
</dbReference>
<accession>A0ABZ1BQH0</accession>
<protein>
    <submittedName>
        <fullName evidence="2">M48 family metallopeptidase</fullName>
    </submittedName>
</protein>
<evidence type="ECO:0000313" key="3">
    <source>
        <dbReference type="Proteomes" id="UP001333102"/>
    </source>
</evidence>
<evidence type="ECO:0000259" key="1">
    <source>
        <dbReference type="Pfam" id="PF01863"/>
    </source>
</evidence>
<keyword evidence="3" id="KW-1185">Reference proteome</keyword>
<dbReference type="Pfam" id="PF01863">
    <property type="entry name" value="YgjP-like"/>
    <property type="match status" value="1"/>
</dbReference>
<dbReference type="CDD" id="cd07344">
    <property type="entry name" value="M48_yhfN_like"/>
    <property type="match status" value="1"/>
</dbReference>
<name>A0ABZ1BQH0_9FIRM</name>
<gene>
    <name evidence="2" type="ORF">VLY81_02440</name>
</gene>
<dbReference type="PANTHER" id="PTHR30399">
    <property type="entry name" value="UNCHARACTERIZED PROTEIN YGJP"/>
    <property type="match status" value="1"/>
</dbReference>
<dbReference type="InterPro" id="IPR053136">
    <property type="entry name" value="UTP_pyrophosphatase-like"/>
</dbReference>
<proteinExistence type="predicted"/>
<organism evidence="2 3">
    <name type="scientific">Geochorda subterranea</name>
    <dbReference type="NCBI Taxonomy" id="3109564"/>
    <lineage>
        <taxon>Bacteria</taxon>
        <taxon>Bacillati</taxon>
        <taxon>Bacillota</taxon>
        <taxon>Limnochordia</taxon>
        <taxon>Limnochordales</taxon>
        <taxon>Geochordaceae</taxon>
        <taxon>Geochorda</taxon>
    </lineage>
</organism>
<reference evidence="3" key="1">
    <citation type="submission" date="2023-12" db="EMBL/GenBank/DDBJ databases">
        <title>Novel isolates from deep terrestrial aquifers shed light on the physiology and ecology of the class Limnochordia.</title>
        <authorList>
            <person name="Karnachuk O.V."/>
            <person name="Lukina A.P."/>
            <person name="Avakyan M.R."/>
            <person name="Kadnikov V."/>
            <person name="Begmatov S."/>
            <person name="Beletsky A.V."/>
            <person name="Mardanov A.V."/>
            <person name="Ravin N.V."/>
        </authorList>
    </citation>
    <scope>NUCLEOTIDE SEQUENCE [LARGE SCALE GENOMIC DNA]</scope>
    <source>
        <strain evidence="3">LN</strain>
    </source>
</reference>
<dbReference type="InterPro" id="IPR002725">
    <property type="entry name" value="YgjP-like_metallopeptidase"/>
</dbReference>
<dbReference type="RefSeq" id="WP_324669444.1">
    <property type="nucleotide sequence ID" value="NZ_CP141614.1"/>
</dbReference>
<dbReference type="Proteomes" id="UP001333102">
    <property type="component" value="Chromosome"/>
</dbReference>
<feature type="domain" description="YgjP-like metallopeptidase" evidence="1">
    <location>
        <begin position="14"/>
        <end position="159"/>
    </location>
</feature>
<sequence length="170" mass="19954">MSRGVPAGDRAAVLPLRGLPHRVEVRVAPLGRSRVVRSDSTIWVLMAPAERRRPEQLLGAWLRAEARRVIVARVAQLAERHRFRYGRIFVRAQKSRWGSCSSRGNLSFNFRLILAPPEILDYVILHELAHLRVPDHSPRFWRLVETLCPDYRSRRRWLRLRERRLMDLAL</sequence>
<dbReference type="EMBL" id="CP141614">
    <property type="protein sequence ID" value="WRP15055.1"/>
    <property type="molecule type" value="Genomic_DNA"/>
</dbReference>